<protein>
    <submittedName>
        <fullName evidence="1">Uncharacterized protein</fullName>
    </submittedName>
</protein>
<comment type="caution">
    <text evidence="1">The sequence shown here is derived from an EMBL/GenBank/DDBJ whole genome shotgun (WGS) entry which is preliminary data.</text>
</comment>
<accession>A0AAV4N9G6</accession>
<gene>
    <name evidence="1" type="ORF">CEXT_540601</name>
</gene>
<name>A0AAV4N9G6_CAEEX</name>
<sequence length="68" mass="7976">MTSSFSMPQISLGKLCEDDVRARDQKLRTVAVKEKRDNMWKVKMARLPLRARHVTFWMSAPDLSRDCH</sequence>
<dbReference type="Proteomes" id="UP001054945">
    <property type="component" value="Unassembled WGS sequence"/>
</dbReference>
<proteinExistence type="predicted"/>
<dbReference type="AlphaFoldDB" id="A0AAV4N9G6"/>
<keyword evidence="2" id="KW-1185">Reference proteome</keyword>
<evidence type="ECO:0000313" key="2">
    <source>
        <dbReference type="Proteomes" id="UP001054945"/>
    </source>
</evidence>
<organism evidence="1 2">
    <name type="scientific">Caerostris extrusa</name>
    <name type="common">Bark spider</name>
    <name type="synonym">Caerostris bankana</name>
    <dbReference type="NCBI Taxonomy" id="172846"/>
    <lineage>
        <taxon>Eukaryota</taxon>
        <taxon>Metazoa</taxon>
        <taxon>Ecdysozoa</taxon>
        <taxon>Arthropoda</taxon>
        <taxon>Chelicerata</taxon>
        <taxon>Arachnida</taxon>
        <taxon>Araneae</taxon>
        <taxon>Araneomorphae</taxon>
        <taxon>Entelegynae</taxon>
        <taxon>Araneoidea</taxon>
        <taxon>Araneidae</taxon>
        <taxon>Caerostris</taxon>
    </lineage>
</organism>
<dbReference type="EMBL" id="BPLR01003131">
    <property type="protein sequence ID" value="GIX81460.1"/>
    <property type="molecule type" value="Genomic_DNA"/>
</dbReference>
<reference evidence="1 2" key="1">
    <citation type="submission" date="2021-06" db="EMBL/GenBank/DDBJ databases">
        <title>Caerostris extrusa draft genome.</title>
        <authorList>
            <person name="Kono N."/>
            <person name="Arakawa K."/>
        </authorList>
    </citation>
    <scope>NUCLEOTIDE SEQUENCE [LARGE SCALE GENOMIC DNA]</scope>
</reference>
<evidence type="ECO:0000313" key="1">
    <source>
        <dbReference type="EMBL" id="GIX81460.1"/>
    </source>
</evidence>